<dbReference type="AlphaFoldDB" id="A0A2N1PLX2"/>
<dbReference type="InterPro" id="IPR007197">
    <property type="entry name" value="rSAM"/>
</dbReference>
<evidence type="ECO:0000256" key="1">
    <source>
        <dbReference type="ARBA" id="ARBA00022691"/>
    </source>
</evidence>
<dbReference type="Gene3D" id="3.20.20.70">
    <property type="entry name" value="Aldolase class I"/>
    <property type="match status" value="1"/>
</dbReference>
<organism evidence="7 8">
    <name type="scientific">Candidatus Wallbacteria bacterium HGW-Wallbacteria-1</name>
    <dbReference type="NCBI Taxonomy" id="2013854"/>
    <lineage>
        <taxon>Bacteria</taxon>
        <taxon>Candidatus Walliibacteriota</taxon>
    </lineage>
</organism>
<dbReference type="Proteomes" id="UP000233256">
    <property type="component" value="Unassembled WGS sequence"/>
</dbReference>
<feature type="domain" description="Radical SAM core" evidence="6">
    <location>
        <begin position="161"/>
        <end position="249"/>
    </location>
</feature>
<evidence type="ECO:0000256" key="5">
    <source>
        <dbReference type="SAM" id="Coils"/>
    </source>
</evidence>
<accession>A0A2N1PLX2</accession>
<evidence type="ECO:0000313" key="8">
    <source>
        <dbReference type="Proteomes" id="UP000233256"/>
    </source>
</evidence>
<evidence type="ECO:0000313" key="7">
    <source>
        <dbReference type="EMBL" id="PKK89344.1"/>
    </source>
</evidence>
<dbReference type="InterPro" id="IPR013785">
    <property type="entry name" value="Aldolase_TIM"/>
</dbReference>
<evidence type="ECO:0000259" key="6">
    <source>
        <dbReference type="Pfam" id="PF04055"/>
    </source>
</evidence>
<protein>
    <submittedName>
        <fullName evidence="7">Radical SAM protein</fullName>
    </submittedName>
</protein>
<dbReference type="GO" id="GO:0046872">
    <property type="term" value="F:metal ion binding"/>
    <property type="evidence" value="ECO:0007669"/>
    <property type="project" value="UniProtKB-KW"/>
</dbReference>
<sequence>MTDPAFNHIALKRLLSRITPPSLISQSCVSPSDLLRDTETLMRRAKQEMENSTLKAESFNDAEACLGVAHKLLPKLEECRICPRKCGANRFAGNKGICGFSSVVRLASQVIHIGEEPPLSGQTGISNRAVTDQIEADHTESGPVIHFRDNNIHRKGSGTLFFSGCTLKCSFCQNYPISHMGHGRDMSILDLGLAMLDLQRKGAYNINLVTGSHFLPQIALAAALARSCGLEIPIVLNSSGYDLVETMKICQALLQIHLPDCKYSSDTLASKFSGVTDYREVNVELLTWIAVHSGPLKTDRNGIAISGALVRHLVLPSQLQNSIECLDFLATLRPKLPISLMFQYFQPRPGHGPEGKVSSGEYKAVLARLENLGLKGYVQELAS</sequence>
<dbReference type="InterPro" id="IPR058240">
    <property type="entry name" value="rSAM_sf"/>
</dbReference>
<dbReference type="EMBL" id="PGXC01000020">
    <property type="protein sequence ID" value="PKK89344.1"/>
    <property type="molecule type" value="Genomic_DNA"/>
</dbReference>
<dbReference type="PANTHER" id="PTHR43075">
    <property type="entry name" value="FORMATE LYASE ACTIVATING ENZYME, PUTATIVE (AFU_ORTHOLOGUE AFUA_2G15630)-RELATED"/>
    <property type="match status" value="1"/>
</dbReference>
<evidence type="ECO:0000256" key="4">
    <source>
        <dbReference type="ARBA" id="ARBA00023014"/>
    </source>
</evidence>
<dbReference type="Pfam" id="PF04055">
    <property type="entry name" value="Radical_SAM"/>
    <property type="match status" value="1"/>
</dbReference>
<comment type="caution">
    <text evidence="7">The sequence shown here is derived from an EMBL/GenBank/DDBJ whole genome shotgun (WGS) entry which is preliminary data.</text>
</comment>
<dbReference type="SUPFAM" id="SSF102114">
    <property type="entry name" value="Radical SAM enzymes"/>
    <property type="match status" value="1"/>
</dbReference>
<proteinExistence type="predicted"/>
<keyword evidence="2" id="KW-0479">Metal-binding</keyword>
<dbReference type="CDD" id="cd01335">
    <property type="entry name" value="Radical_SAM"/>
    <property type="match status" value="1"/>
</dbReference>
<reference evidence="7 8" key="1">
    <citation type="journal article" date="2017" name="ISME J.">
        <title>Potential for microbial H2 and metal transformations associated with novel bacteria and archaea in deep terrestrial subsurface sediments.</title>
        <authorList>
            <person name="Hernsdorf A.W."/>
            <person name="Amano Y."/>
            <person name="Miyakawa K."/>
            <person name="Ise K."/>
            <person name="Suzuki Y."/>
            <person name="Anantharaman K."/>
            <person name="Probst A."/>
            <person name="Burstein D."/>
            <person name="Thomas B.C."/>
            <person name="Banfield J.F."/>
        </authorList>
    </citation>
    <scope>NUCLEOTIDE SEQUENCE [LARGE SCALE GENOMIC DNA]</scope>
    <source>
        <strain evidence="7">HGW-Wallbacteria-1</strain>
    </source>
</reference>
<dbReference type="PANTHER" id="PTHR43075:SF1">
    <property type="entry name" value="FORMATE LYASE ACTIVATING ENZYME, PUTATIVE (AFU_ORTHOLOGUE AFUA_2G15630)-RELATED"/>
    <property type="match status" value="1"/>
</dbReference>
<evidence type="ECO:0000256" key="3">
    <source>
        <dbReference type="ARBA" id="ARBA00023004"/>
    </source>
</evidence>
<keyword evidence="5" id="KW-0175">Coiled coil</keyword>
<dbReference type="GO" id="GO:0051536">
    <property type="term" value="F:iron-sulfur cluster binding"/>
    <property type="evidence" value="ECO:0007669"/>
    <property type="project" value="UniProtKB-KW"/>
</dbReference>
<name>A0A2N1PLX2_9BACT</name>
<dbReference type="InterPro" id="IPR040085">
    <property type="entry name" value="MJ0674-like"/>
</dbReference>
<keyword evidence="4" id="KW-0411">Iron-sulfur</keyword>
<keyword evidence="3" id="KW-0408">Iron</keyword>
<evidence type="ECO:0000256" key="2">
    <source>
        <dbReference type="ARBA" id="ARBA00022723"/>
    </source>
</evidence>
<keyword evidence="1" id="KW-0949">S-adenosyl-L-methionine</keyword>
<dbReference type="GO" id="GO:0003824">
    <property type="term" value="F:catalytic activity"/>
    <property type="evidence" value="ECO:0007669"/>
    <property type="project" value="InterPro"/>
</dbReference>
<feature type="coiled-coil region" evidence="5">
    <location>
        <begin position="35"/>
        <end position="62"/>
    </location>
</feature>
<gene>
    <name evidence="7" type="ORF">CVV64_14875</name>
</gene>
<dbReference type="SFLD" id="SFLDS00029">
    <property type="entry name" value="Radical_SAM"/>
    <property type="match status" value="1"/>
</dbReference>